<dbReference type="BioCyc" id="CSTI499177:GJE9-560-MONOMER"/>
<feature type="domain" description="SLH" evidence="5">
    <location>
        <begin position="1465"/>
        <end position="1526"/>
    </location>
</feature>
<feature type="compositionally biased region" description="Polar residues" evidence="2">
    <location>
        <begin position="1330"/>
        <end position="1339"/>
    </location>
</feature>
<reference evidence="7" key="1">
    <citation type="journal article" date="2010" name="BMC Genomics">
        <title>Clostridium sticklandii, a specialist in amino acid degradation:revisiting its metabolism through its genome sequence.</title>
        <authorList>
            <person name="Fonknechten N."/>
            <person name="Chaussonnerie S."/>
            <person name="Tricot S."/>
            <person name="Lajus A."/>
            <person name="Andreesen J.R."/>
            <person name="Perchat N."/>
            <person name="Pelletier E."/>
            <person name="Gouyvenoux M."/>
            <person name="Barbe V."/>
            <person name="Salanoubat M."/>
            <person name="Le Paslier D."/>
            <person name="Weissenbach J."/>
            <person name="Cohen G.N."/>
            <person name="Kreimeyer A."/>
        </authorList>
    </citation>
    <scope>NUCLEOTIDE SEQUENCE [LARGE SCALE GENOMIC DNA]</scope>
    <source>
        <strain evidence="7">ATCC 12662 / DSM 519 / JCM 1433 / CCUG 9281 / NCIMB 10654 / HF</strain>
    </source>
</reference>
<dbReference type="InterPro" id="IPR013783">
    <property type="entry name" value="Ig-like_fold"/>
</dbReference>
<dbReference type="InterPro" id="IPR051465">
    <property type="entry name" value="Cell_Envelope_Struct_Comp"/>
</dbReference>
<evidence type="ECO:0000256" key="2">
    <source>
        <dbReference type="SAM" id="MobiDB-lite"/>
    </source>
</evidence>
<dbReference type="InterPro" id="IPR041286">
    <property type="entry name" value="MBG_2"/>
</dbReference>
<dbReference type="SUPFAM" id="SSF49373">
    <property type="entry name" value="Invasin/intimin cell-adhesion fragments"/>
    <property type="match status" value="1"/>
</dbReference>
<feature type="signal peptide" evidence="3">
    <location>
        <begin position="1"/>
        <end position="33"/>
    </location>
</feature>
<dbReference type="InterPro" id="IPR032109">
    <property type="entry name" value="Big_3_5"/>
</dbReference>
<evidence type="ECO:0000313" key="6">
    <source>
        <dbReference type="EMBL" id="CBH20643.1"/>
    </source>
</evidence>
<dbReference type="Pfam" id="PF18676">
    <property type="entry name" value="MBG_2"/>
    <property type="match status" value="1"/>
</dbReference>
<dbReference type="STRING" id="1511.CLOST_0517"/>
<dbReference type="EMBL" id="FP565809">
    <property type="protein sequence ID" value="CBH20643.1"/>
    <property type="molecule type" value="Genomic_DNA"/>
</dbReference>
<dbReference type="KEGG" id="cst:CLOST_0517"/>
<dbReference type="eggNOG" id="COG5263">
    <property type="taxonomic scope" value="Bacteria"/>
</dbReference>
<evidence type="ECO:0000313" key="7">
    <source>
        <dbReference type="Proteomes" id="UP000007041"/>
    </source>
</evidence>
<keyword evidence="7" id="KW-1185">Reference proteome</keyword>
<evidence type="ECO:0000259" key="4">
    <source>
        <dbReference type="PROSITE" id="PS50835"/>
    </source>
</evidence>
<dbReference type="eggNOG" id="COG2247">
    <property type="taxonomic scope" value="Bacteria"/>
</dbReference>
<accession>E3PW28</accession>
<dbReference type="Pfam" id="PF00395">
    <property type="entry name" value="SLH"/>
    <property type="match status" value="3"/>
</dbReference>
<dbReference type="PANTHER" id="PTHR43308">
    <property type="entry name" value="OUTER MEMBRANE PROTEIN ALPHA-RELATED"/>
    <property type="match status" value="1"/>
</dbReference>
<dbReference type="PROSITE" id="PS51272">
    <property type="entry name" value="SLH"/>
    <property type="match status" value="3"/>
</dbReference>
<dbReference type="Gene3D" id="2.60.40.2700">
    <property type="match status" value="1"/>
</dbReference>
<evidence type="ECO:0000256" key="1">
    <source>
        <dbReference type="ARBA" id="ARBA00022737"/>
    </source>
</evidence>
<dbReference type="InterPro" id="IPR008964">
    <property type="entry name" value="Invasin/intimin_cell_adhesion"/>
</dbReference>
<proteinExistence type="predicted"/>
<feature type="compositionally biased region" description="Low complexity" evidence="2">
    <location>
        <begin position="1284"/>
        <end position="1304"/>
    </location>
</feature>
<name>E3PW28_ACESD</name>
<protein>
    <submittedName>
        <fullName evidence="6">Uncharacterized protein</fullName>
    </submittedName>
</protein>
<feature type="region of interest" description="Disordered" evidence="2">
    <location>
        <begin position="1284"/>
        <end position="1343"/>
    </location>
</feature>
<feature type="domain" description="SLH" evidence="5">
    <location>
        <begin position="1338"/>
        <end position="1401"/>
    </location>
</feature>
<sequence>MKSSQLKTNNKKKVLSMLLALTMIFQISIPAVFAEGEENQKKIIAFEELADDVKNITVEVDSTEEEVVAKMPSSLKASYQETTTGSAIEITIENVTWELYETNSASATFDSSQSGASYTYKAKLPATDSIGDELVLESGVSLPTITVLVGAVPILLGGDLDEASITEQGGNITTYATIEEAITVAQTVENCTVTLLKDVETENLILINNGTFTLDLNGKWLNNTANDGICAIGLQGAVSLKIKDSVGTGGITTIETYSIYSSGYCSLKIEGGSYKGIMWSYNNVGDALENGYVYRNISDNSLVTDVNTLSNFEIYNVKVTPAPVIITAQPEDTIIAPGYTVDQAPTLTVIAQTVPTDSGQTISYQWYKDDVAIAGATNSSYTVPTGLTEGTYYYYCAVTCEGVLVKSNNAELYIYSNTGDYEVTDSNSNTSKYPALEAAITFAKSKPGSTVKLLADANTVSSVKVSSGTFTIDLNGHIWTSTATDRALDVSLANHITLKDSHGGGKFTTSTAECLVLVSRSSLTIESGIYENTVGKVSYASAIDNTHKITIKDGSFIGTATGQRLFEFHRIGVLINNGSFSGNPVYFATYENITQSVFLAGGTYDRIQMFSGSLGTLLEEDYAFNQSGTWINNPSGTDISNVIVKLKPVAISQQPQNATNATYGYTQGPNISVTAQKTATGTGDISYKWYRVKSGSEPADMEVGTNSNTLEIPSGLPAGTHSFYCVVSCDGYILNTETVTFTVEKATPIVDIVEENTSDRVFGDTIQIKAKVSGIYFENLAGTITLKEGSTTIATAILSNGSAILEWTNVPTGDHNLLVEYTAPSNSNYTDEISSNISFNVVKAPQASLHINEVTGKKFLDGNFTLGTAGGTGTGAVSYSASSNDVLSISGNTATIIGAGTVTVTATKAEDENYLSATAQTVITIDKASAPTISFPTASGITYGQKVLDSILDGGSITLGRFSWSQPEQNLVPNVVNGGTYTAKVIFTPNATTVKNYEEIPQVDREADISFTVNKAQPSVNLSTKSTGTSGNRTTEIKINLSKSGFGNYPQGTIKLVDCTEATEKDIVGAENVPLLNGEASYTWTGLSDKIYKVKAIYLGDENYLPASSSVSEFDTTKNEQENFKLSNPGSKTYGDNAFTLTTSGGNGTGAVSYVSSDESIISISGDTATIHKAGTANITAIKAGDDNYNPAMNTLAVDVAKKALNIKADDKLNIVKGSIMPNLSYTVNGLLGTDSLTKEPVITTSAKDTNAVGEYVISISEAEVSNSDSYEISYTNGKMTVINSSNGDSGNNSGNSSSGGSSSKDNKDDKEPNKAPVNQTPPAQGELPLQTTEQNSTKAPVFADTENHWAKSDIEFVTKRGLFGGTGDGKFSPNMPMTRGMFVTVLGKLAKADLTGFTSSSFKDVKSDAYYLPYIQWANTSGIVNGISSEEFAPDMPISREQMAVMLLNYIKAMNIDLAKLNEENQFADTDEMSAWAKEAVNAIQMSGILSGKPDNKFDPKGIATRAEVSSMLRRFIEFMEESTK</sequence>
<feature type="chain" id="PRO_5039702011" evidence="3">
    <location>
        <begin position="34"/>
        <end position="1526"/>
    </location>
</feature>
<organism evidence="6 7">
    <name type="scientific">Acetoanaerobium sticklandii (strain ATCC 12662 / DSM 519 / JCM 1433 / CCUG 9281 / NCIMB 10654 / HF)</name>
    <name type="common">Clostridium sticklandii</name>
    <dbReference type="NCBI Taxonomy" id="499177"/>
    <lineage>
        <taxon>Bacteria</taxon>
        <taxon>Bacillati</taxon>
        <taxon>Bacillota</taxon>
        <taxon>Clostridia</taxon>
        <taxon>Peptostreptococcales</taxon>
        <taxon>Filifactoraceae</taxon>
        <taxon>Acetoanaerobium</taxon>
    </lineage>
</organism>
<feature type="domain" description="Ig-like" evidence="4">
    <location>
        <begin position="323"/>
        <end position="413"/>
    </location>
</feature>
<feature type="domain" description="SLH" evidence="5">
    <location>
        <begin position="1402"/>
        <end position="1462"/>
    </location>
</feature>
<keyword evidence="3" id="KW-0732">Signal</keyword>
<dbReference type="Gene3D" id="2.60.40.10">
    <property type="entry name" value="Immunoglobulins"/>
    <property type="match status" value="2"/>
</dbReference>
<evidence type="ECO:0000259" key="5">
    <source>
        <dbReference type="PROSITE" id="PS51272"/>
    </source>
</evidence>
<dbReference type="Pfam" id="PF16640">
    <property type="entry name" value="Big_3_5"/>
    <property type="match status" value="1"/>
</dbReference>
<dbReference type="InterPro" id="IPR007110">
    <property type="entry name" value="Ig-like_dom"/>
</dbReference>
<evidence type="ECO:0000256" key="3">
    <source>
        <dbReference type="SAM" id="SignalP"/>
    </source>
</evidence>
<dbReference type="InterPro" id="IPR001119">
    <property type="entry name" value="SLH_dom"/>
</dbReference>
<dbReference type="Gene3D" id="2.60.40.1080">
    <property type="match status" value="1"/>
</dbReference>
<dbReference type="HOGENOM" id="CLU_247475_0_0_9"/>
<dbReference type="PROSITE" id="PS50835">
    <property type="entry name" value="IG_LIKE"/>
    <property type="match status" value="1"/>
</dbReference>
<gene>
    <name evidence="6" type="ordered locus">CLOST_0517</name>
</gene>
<keyword evidence="1" id="KW-0677">Repeat</keyword>
<feature type="compositionally biased region" description="Basic and acidic residues" evidence="2">
    <location>
        <begin position="1305"/>
        <end position="1314"/>
    </location>
</feature>
<dbReference type="Proteomes" id="UP000007041">
    <property type="component" value="Chromosome"/>
</dbReference>